<dbReference type="EMBL" id="GBRH01249426">
    <property type="protein sequence ID" value="JAD48469.1"/>
    <property type="molecule type" value="Transcribed_RNA"/>
</dbReference>
<evidence type="ECO:0000313" key="2">
    <source>
        <dbReference type="EMBL" id="JAD48469.1"/>
    </source>
</evidence>
<reference evidence="2" key="1">
    <citation type="submission" date="2014-09" db="EMBL/GenBank/DDBJ databases">
        <authorList>
            <person name="Magalhaes I.L.F."/>
            <person name="Oliveira U."/>
            <person name="Santos F.R."/>
            <person name="Vidigal T.H.D.A."/>
            <person name="Brescovit A.D."/>
            <person name="Santos A.J."/>
        </authorList>
    </citation>
    <scope>NUCLEOTIDE SEQUENCE</scope>
    <source>
        <tissue evidence="2">Shoot tissue taken approximately 20 cm above the soil surface</tissue>
    </source>
</reference>
<protein>
    <submittedName>
        <fullName evidence="2">Uncharacterized protein</fullName>
    </submittedName>
</protein>
<dbReference type="AlphaFoldDB" id="A0A0A9A9X4"/>
<accession>A0A0A9A9X4</accession>
<sequence length="20" mass="2251">MALSVGRRSPIRALTRGRRP</sequence>
<reference evidence="2" key="2">
    <citation type="journal article" date="2015" name="Data Brief">
        <title>Shoot transcriptome of the giant reed, Arundo donax.</title>
        <authorList>
            <person name="Barrero R.A."/>
            <person name="Guerrero F.D."/>
            <person name="Moolhuijzen P."/>
            <person name="Goolsby J.A."/>
            <person name="Tidwell J."/>
            <person name="Bellgard S.E."/>
            <person name="Bellgard M.I."/>
        </authorList>
    </citation>
    <scope>NUCLEOTIDE SEQUENCE</scope>
    <source>
        <tissue evidence="2">Shoot tissue taken approximately 20 cm above the soil surface</tissue>
    </source>
</reference>
<evidence type="ECO:0000256" key="1">
    <source>
        <dbReference type="SAM" id="MobiDB-lite"/>
    </source>
</evidence>
<proteinExistence type="predicted"/>
<feature type="region of interest" description="Disordered" evidence="1">
    <location>
        <begin position="1"/>
        <end position="20"/>
    </location>
</feature>
<name>A0A0A9A9X4_ARUDO</name>
<organism evidence="2">
    <name type="scientific">Arundo donax</name>
    <name type="common">Giant reed</name>
    <name type="synonym">Donax arundinaceus</name>
    <dbReference type="NCBI Taxonomy" id="35708"/>
    <lineage>
        <taxon>Eukaryota</taxon>
        <taxon>Viridiplantae</taxon>
        <taxon>Streptophyta</taxon>
        <taxon>Embryophyta</taxon>
        <taxon>Tracheophyta</taxon>
        <taxon>Spermatophyta</taxon>
        <taxon>Magnoliopsida</taxon>
        <taxon>Liliopsida</taxon>
        <taxon>Poales</taxon>
        <taxon>Poaceae</taxon>
        <taxon>PACMAD clade</taxon>
        <taxon>Arundinoideae</taxon>
        <taxon>Arundineae</taxon>
        <taxon>Arundo</taxon>
    </lineage>
</organism>